<dbReference type="STRING" id="1830138.SAMN05443507_101240"/>
<evidence type="ECO:0000256" key="6">
    <source>
        <dbReference type="ARBA" id="ARBA00015850"/>
    </source>
</evidence>
<dbReference type="Pfam" id="PF02654">
    <property type="entry name" value="CobS"/>
    <property type="match status" value="1"/>
</dbReference>
<keyword evidence="21" id="KW-1185">Reference proteome</keyword>
<evidence type="ECO:0000256" key="16">
    <source>
        <dbReference type="ARBA" id="ARBA00032853"/>
    </source>
</evidence>
<evidence type="ECO:0000256" key="13">
    <source>
        <dbReference type="ARBA" id="ARBA00023136"/>
    </source>
</evidence>
<evidence type="ECO:0000256" key="15">
    <source>
        <dbReference type="ARBA" id="ARBA00032605"/>
    </source>
</evidence>
<dbReference type="GO" id="GO:0009236">
    <property type="term" value="P:cobalamin biosynthetic process"/>
    <property type="evidence" value="ECO:0007669"/>
    <property type="project" value="UniProtKB-UniRule"/>
</dbReference>
<dbReference type="EMBL" id="FRAF01000001">
    <property type="protein sequence ID" value="SHJ57943.1"/>
    <property type="molecule type" value="Genomic_DNA"/>
</dbReference>
<feature type="transmembrane region" description="Helical" evidence="19">
    <location>
        <begin position="199"/>
        <end position="217"/>
    </location>
</feature>
<evidence type="ECO:0000256" key="8">
    <source>
        <dbReference type="ARBA" id="ARBA00022573"/>
    </source>
</evidence>
<dbReference type="GO" id="GO:0051073">
    <property type="term" value="F:adenosylcobinamide-GDP ribazoletransferase activity"/>
    <property type="evidence" value="ECO:0007669"/>
    <property type="project" value="UniProtKB-UniRule"/>
</dbReference>
<feature type="transmembrane region" description="Helical" evidence="19">
    <location>
        <begin position="229"/>
        <end position="246"/>
    </location>
</feature>
<evidence type="ECO:0000256" key="19">
    <source>
        <dbReference type="HAMAP-Rule" id="MF_00719"/>
    </source>
</evidence>
<feature type="transmembrane region" description="Helical" evidence="19">
    <location>
        <begin position="34"/>
        <end position="55"/>
    </location>
</feature>
<dbReference type="InterPro" id="IPR003805">
    <property type="entry name" value="CobS"/>
</dbReference>
<feature type="transmembrane region" description="Helical" evidence="19">
    <location>
        <begin position="173"/>
        <end position="193"/>
    </location>
</feature>
<keyword evidence="12 19" id="KW-1133">Transmembrane helix</keyword>
<dbReference type="GO" id="GO:0008818">
    <property type="term" value="F:cobalamin 5'-phosphate synthase activity"/>
    <property type="evidence" value="ECO:0007669"/>
    <property type="project" value="UniProtKB-UniRule"/>
</dbReference>
<accession>A0A1M6KG79</accession>
<dbReference type="NCBIfam" id="TIGR00317">
    <property type="entry name" value="cobS"/>
    <property type="match status" value="1"/>
</dbReference>
<sequence>MAIVRWLLLAFQFTTIVPTPEIHNVSEQDIRKSVVWFPIIGGLLGGVLWLSDWFFSRYLSSMAASAISLTLYTWLTGALHLDGLMDTADALGSRRSREIALEIMKDSRIGAMGAVAALLLLIGKFSALSSLSPPYLGYFVVVPMFSRLSMVWSMAFFPSARQEGLGWFFSRKLPFWVTLVATCMTLLLSVLLLPIQEVFWLWLVSVFVVLLFNGWMFKKFAGNTGDTYGALNEIVEWVGWMLLVFFNR</sequence>
<evidence type="ECO:0000256" key="3">
    <source>
        <dbReference type="ARBA" id="ARBA00004663"/>
    </source>
</evidence>
<comment type="function">
    <text evidence="14 19">Joins adenosylcobinamide-GDP and alpha-ribazole to generate adenosylcobalamin (Ado-cobalamin). Also synthesizes adenosylcobalamin 5'-phosphate from adenosylcobinamide-GDP and alpha-ribazole 5'-phosphate.</text>
</comment>
<evidence type="ECO:0000256" key="5">
    <source>
        <dbReference type="ARBA" id="ARBA00013200"/>
    </source>
</evidence>
<keyword evidence="9 19" id="KW-0808">Transferase</keyword>
<evidence type="ECO:0000313" key="21">
    <source>
        <dbReference type="Proteomes" id="UP000184016"/>
    </source>
</evidence>
<protein>
    <recommendedName>
        <fullName evidence="6 19">Adenosylcobinamide-GDP ribazoletransferase</fullName>
        <ecNumber evidence="5 19">2.7.8.26</ecNumber>
    </recommendedName>
    <alternativeName>
        <fullName evidence="16 19">Cobalamin synthase</fullName>
    </alternativeName>
    <alternativeName>
        <fullName evidence="15 19">Cobalamin-5'-phosphate synthase</fullName>
    </alternativeName>
</protein>
<dbReference type="Proteomes" id="UP000184016">
    <property type="component" value="Unassembled WGS sequence"/>
</dbReference>
<evidence type="ECO:0000256" key="12">
    <source>
        <dbReference type="ARBA" id="ARBA00022989"/>
    </source>
</evidence>
<dbReference type="EC" id="2.7.8.26" evidence="5 19"/>
<feature type="transmembrane region" description="Helical" evidence="19">
    <location>
        <begin position="135"/>
        <end position="157"/>
    </location>
</feature>
<evidence type="ECO:0000256" key="7">
    <source>
        <dbReference type="ARBA" id="ARBA00022475"/>
    </source>
</evidence>
<comment type="cofactor">
    <cofactor evidence="1 19">
        <name>Mg(2+)</name>
        <dbReference type="ChEBI" id="CHEBI:18420"/>
    </cofactor>
</comment>
<keyword evidence="11 19" id="KW-0460">Magnesium</keyword>
<keyword evidence="8 19" id="KW-0169">Cobalamin biosynthesis</keyword>
<proteinExistence type="inferred from homology"/>
<keyword evidence="10 19" id="KW-0812">Transmembrane</keyword>
<evidence type="ECO:0000256" key="9">
    <source>
        <dbReference type="ARBA" id="ARBA00022679"/>
    </source>
</evidence>
<gene>
    <name evidence="19" type="primary">cobS</name>
    <name evidence="20" type="ORF">SAMN05443507_101240</name>
</gene>
<dbReference type="AlphaFoldDB" id="A0A1M6KG79"/>
<evidence type="ECO:0000256" key="11">
    <source>
        <dbReference type="ARBA" id="ARBA00022842"/>
    </source>
</evidence>
<dbReference type="UniPathway" id="UPA00148">
    <property type="reaction ID" value="UER00238"/>
</dbReference>
<evidence type="ECO:0000313" key="20">
    <source>
        <dbReference type="EMBL" id="SHJ57943.1"/>
    </source>
</evidence>
<comment type="catalytic activity">
    <reaction evidence="17 19">
        <text>alpha-ribazole + adenosylcob(III)inamide-GDP = adenosylcob(III)alamin + GMP + H(+)</text>
        <dbReference type="Rhea" id="RHEA:16049"/>
        <dbReference type="ChEBI" id="CHEBI:10329"/>
        <dbReference type="ChEBI" id="CHEBI:15378"/>
        <dbReference type="ChEBI" id="CHEBI:18408"/>
        <dbReference type="ChEBI" id="CHEBI:58115"/>
        <dbReference type="ChEBI" id="CHEBI:60487"/>
        <dbReference type="EC" id="2.7.8.26"/>
    </reaction>
</comment>
<evidence type="ECO:0000256" key="4">
    <source>
        <dbReference type="ARBA" id="ARBA00010561"/>
    </source>
</evidence>
<name>A0A1M6KG79_9BACL</name>
<evidence type="ECO:0000256" key="18">
    <source>
        <dbReference type="ARBA" id="ARBA00049504"/>
    </source>
</evidence>
<comment type="subcellular location">
    <subcellularLocation>
        <location evidence="2 19">Cell membrane</location>
        <topology evidence="2 19">Multi-pass membrane protein</topology>
    </subcellularLocation>
</comment>
<evidence type="ECO:0000256" key="17">
    <source>
        <dbReference type="ARBA" id="ARBA00048623"/>
    </source>
</evidence>
<evidence type="ECO:0000256" key="2">
    <source>
        <dbReference type="ARBA" id="ARBA00004651"/>
    </source>
</evidence>
<comment type="pathway">
    <text evidence="3 19">Cofactor biosynthesis; adenosylcobalamin biosynthesis; adenosylcobalamin from cob(II)yrinate a,c-diamide: step 7/7.</text>
</comment>
<keyword evidence="7 19" id="KW-1003">Cell membrane</keyword>
<dbReference type="RefSeq" id="WP_072872722.1">
    <property type="nucleotide sequence ID" value="NZ_FRAF01000001.1"/>
</dbReference>
<dbReference type="HAMAP" id="MF_00719">
    <property type="entry name" value="CobS"/>
    <property type="match status" value="1"/>
</dbReference>
<comment type="catalytic activity">
    <reaction evidence="18 19">
        <text>alpha-ribazole 5'-phosphate + adenosylcob(III)inamide-GDP = adenosylcob(III)alamin 5'-phosphate + GMP + H(+)</text>
        <dbReference type="Rhea" id="RHEA:23560"/>
        <dbReference type="ChEBI" id="CHEBI:15378"/>
        <dbReference type="ChEBI" id="CHEBI:57918"/>
        <dbReference type="ChEBI" id="CHEBI:58115"/>
        <dbReference type="ChEBI" id="CHEBI:60487"/>
        <dbReference type="ChEBI" id="CHEBI:60493"/>
        <dbReference type="EC" id="2.7.8.26"/>
    </reaction>
</comment>
<dbReference type="PANTHER" id="PTHR34148:SF1">
    <property type="entry name" value="ADENOSYLCOBINAMIDE-GDP RIBAZOLETRANSFERASE"/>
    <property type="match status" value="1"/>
</dbReference>
<organism evidence="20 21">
    <name type="scientific">Alicyclobacillus tolerans</name>
    <dbReference type="NCBI Taxonomy" id="90970"/>
    <lineage>
        <taxon>Bacteria</taxon>
        <taxon>Bacillati</taxon>
        <taxon>Bacillota</taxon>
        <taxon>Bacilli</taxon>
        <taxon>Bacillales</taxon>
        <taxon>Alicyclobacillaceae</taxon>
        <taxon>Alicyclobacillus</taxon>
    </lineage>
</organism>
<feature type="transmembrane region" description="Helical" evidence="19">
    <location>
        <begin position="109"/>
        <end position="129"/>
    </location>
</feature>
<dbReference type="PANTHER" id="PTHR34148">
    <property type="entry name" value="ADENOSYLCOBINAMIDE-GDP RIBAZOLETRANSFERASE"/>
    <property type="match status" value="1"/>
</dbReference>
<reference evidence="21" key="1">
    <citation type="submission" date="2016-11" db="EMBL/GenBank/DDBJ databases">
        <authorList>
            <person name="Varghese N."/>
            <person name="Submissions S."/>
        </authorList>
    </citation>
    <scope>NUCLEOTIDE SEQUENCE [LARGE SCALE GENOMIC DNA]</scope>
    <source>
        <strain evidence="21">USBA-503</strain>
    </source>
</reference>
<dbReference type="GO" id="GO:0005886">
    <property type="term" value="C:plasma membrane"/>
    <property type="evidence" value="ECO:0007669"/>
    <property type="project" value="UniProtKB-SubCell"/>
</dbReference>
<evidence type="ECO:0000256" key="1">
    <source>
        <dbReference type="ARBA" id="ARBA00001946"/>
    </source>
</evidence>
<evidence type="ECO:0000256" key="10">
    <source>
        <dbReference type="ARBA" id="ARBA00022692"/>
    </source>
</evidence>
<evidence type="ECO:0000256" key="14">
    <source>
        <dbReference type="ARBA" id="ARBA00025228"/>
    </source>
</evidence>
<keyword evidence="13 19" id="KW-0472">Membrane</keyword>
<comment type="similarity">
    <text evidence="4 19">Belongs to the CobS family.</text>
</comment>